<reference evidence="3" key="1">
    <citation type="submission" date="2019-05" db="EMBL/GenBank/DDBJ databases">
        <authorList>
            <consortium name="Pathogen Informatics"/>
        </authorList>
    </citation>
    <scope>NUCLEOTIDE SEQUENCE [LARGE SCALE GENOMIC DNA]</scope>
    <source>
        <strain evidence="3">NCTC12965</strain>
    </source>
</reference>
<keyword evidence="3" id="KW-0328">Glycosyltransferase</keyword>
<dbReference type="InterPro" id="IPR028098">
    <property type="entry name" value="Glyco_trans_4-like_N"/>
</dbReference>
<dbReference type="CDD" id="cd03811">
    <property type="entry name" value="GT4_GT28_WabH-like"/>
    <property type="match status" value="1"/>
</dbReference>
<sequence length="372" mass="41143">MRTPVITSTTCGGAEFITPGQNGFVCDALDVSALHRCYRCTATASLGFEHGRGGAPIYFTSHSSPSVSTIDRSLPEVTAGMKQHILFIIDGLPGGGAENVTLALAKGISKRGYHVTLFSLSKRRDYEIPVGIDYVVDHDNNQGPLRKFTELSRRAASLDQQLSILFTKAGLPILVISNLHKTDRIVVRSKMLQSCNVWHCVHGMLSRSYLGNKTGLRRFIKQRKMQRVYKNRQIIAVSDAVGSDLVRKLGIKPAQLVTIYNPFDISEIVQHANKDNPFAGEDYILHVGRFHQVKRHDRLLEAFAIAKLPCKLVLVGQGEEEIKMAIQQKITTLNLQDKVILAGFYQNPLPIIKEARIVALSSDSEGFAHGVD</sequence>
<dbReference type="PANTHER" id="PTHR12526">
    <property type="entry name" value="GLYCOSYLTRANSFERASE"/>
    <property type="match status" value="1"/>
</dbReference>
<proteinExistence type="predicted"/>
<dbReference type="InterPro" id="IPR001296">
    <property type="entry name" value="Glyco_trans_1"/>
</dbReference>
<evidence type="ECO:0000259" key="1">
    <source>
        <dbReference type="Pfam" id="PF00534"/>
    </source>
</evidence>
<dbReference type="GO" id="GO:0016757">
    <property type="term" value="F:glycosyltransferase activity"/>
    <property type="evidence" value="ECO:0007669"/>
    <property type="project" value="UniProtKB-KW"/>
</dbReference>
<dbReference type="Gene3D" id="3.40.50.2000">
    <property type="entry name" value="Glycogen Phosphorylase B"/>
    <property type="match status" value="3"/>
</dbReference>
<organism evidence="3">
    <name type="scientific">Serratia fonticola</name>
    <dbReference type="NCBI Taxonomy" id="47917"/>
    <lineage>
        <taxon>Bacteria</taxon>
        <taxon>Pseudomonadati</taxon>
        <taxon>Pseudomonadota</taxon>
        <taxon>Gammaproteobacteria</taxon>
        <taxon>Enterobacterales</taxon>
        <taxon>Yersiniaceae</taxon>
        <taxon>Serratia</taxon>
    </lineage>
</organism>
<dbReference type="PANTHER" id="PTHR12526:SF638">
    <property type="entry name" value="SPORE COAT PROTEIN SA"/>
    <property type="match status" value="1"/>
</dbReference>
<dbReference type="Pfam" id="PF13439">
    <property type="entry name" value="Glyco_transf_4"/>
    <property type="match status" value="1"/>
</dbReference>
<name>A0A4U9TGD5_SERFO</name>
<dbReference type="GO" id="GO:1901135">
    <property type="term" value="P:carbohydrate derivative metabolic process"/>
    <property type="evidence" value="ECO:0007669"/>
    <property type="project" value="UniProtKB-ARBA"/>
</dbReference>
<dbReference type="Pfam" id="PF00534">
    <property type="entry name" value="Glycos_transf_1"/>
    <property type="match status" value="1"/>
</dbReference>
<dbReference type="EMBL" id="CABEEZ010000019">
    <property type="protein sequence ID" value="VTR18980.1"/>
    <property type="molecule type" value="Genomic_DNA"/>
</dbReference>
<feature type="domain" description="Glycosyltransferase subfamily 4-like N-terminal" evidence="2">
    <location>
        <begin position="95"/>
        <end position="266"/>
    </location>
</feature>
<dbReference type="AlphaFoldDB" id="A0A4U9TGD5"/>
<evidence type="ECO:0000259" key="2">
    <source>
        <dbReference type="Pfam" id="PF13439"/>
    </source>
</evidence>
<evidence type="ECO:0000313" key="3">
    <source>
        <dbReference type="EMBL" id="VTR18980.1"/>
    </source>
</evidence>
<accession>A0A4U9TGD5</accession>
<feature type="domain" description="Glycosyl transferase family 1" evidence="1">
    <location>
        <begin position="274"/>
        <end position="369"/>
    </location>
</feature>
<keyword evidence="3" id="KW-0808">Transferase</keyword>
<protein>
    <submittedName>
        <fullName evidence="3">UDP-D-galactose:(Glucosyl)lipopolysaccharide-1,6-D-galactosyltransferase</fullName>
    </submittedName>
</protein>
<dbReference type="SUPFAM" id="SSF53756">
    <property type="entry name" value="UDP-Glycosyltransferase/glycogen phosphorylase"/>
    <property type="match status" value="1"/>
</dbReference>
<gene>
    <name evidence="3" type="ORF">NCTC12965_00692</name>
</gene>